<dbReference type="Proteomes" id="UP000001654">
    <property type="component" value="Chromosome"/>
</dbReference>
<dbReference type="STRING" id="655815.ZPR_3709"/>
<keyword evidence="2" id="KW-1185">Reference proteome</keyword>
<reference evidence="1 2" key="1">
    <citation type="journal article" date="2010" name="BMC Genomics">
        <title>The complete genome of Zunongwangia profunda SM-A87 reveals its adaptation to the deep-sea environment and ecological role in sedimentary organic nitrogen degradation.</title>
        <authorList>
            <person name="Qin Q.L."/>
            <person name="Zhang X.Y."/>
            <person name="Wang X.M."/>
            <person name="Liu G.M."/>
            <person name="Chen X.L."/>
            <person name="Xie B.B."/>
            <person name="Dang H.Y."/>
            <person name="Zhou B.C."/>
            <person name="Yu J."/>
            <person name="Zhang Y.Z."/>
        </authorList>
    </citation>
    <scope>NUCLEOTIDE SEQUENCE [LARGE SCALE GENOMIC DNA]</scope>
    <source>
        <strain evidence="2">DSM 18752 / CCTCC AB 206139 / SM-A87</strain>
    </source>
</reference>
<dbReference type="HOGENOM" id="CLU_3368218_0_0_10"/>
<dbReference type="AlphaFoldDB" id="D5BL93"/>
<organism evidence="1 2">
    <name type="scientific">Zunongwangia profunda (strain DSM 18752 / CCTCC AB 206139 / SM-A87)</name>
    <name type="common">Wangia profunda</name>
    <dbReference type="NCBI Taxonomy" id="655815"/>
    <lineage>
        <taxon>Bacteria</taxon>
        <taxon>Pseudomonadati</taxon>
        <taxon>Bacteroidota</taxon>
        <taxon>Flavobacteriia</taxon>
        <taxon>Flavobacteriales</taxon>
        <taxon>Flavobacteriaceae</taxon>
        <taxon>Zunongwangia</taxon>
    </lineage>
</organism>
<gene>
    <name evidence="1" type="ordered locus">ZPR_3709</name>
</gene>
<evidence type="ECO:0000313" key="1">
    <source>
        <dbReference type="EMBL" id="ADF54019.1"/>
    </source>
</evidence>
<proteinExistence type="predicted"/>
<protein>
    <submittedName>
        <fullName evidence="1">Uncharacterized protein</fullName>
    </submittedName>
</protein>
<name>D5BL93_ZUNPS</name>
<sequence length="35" mass="4135">MSVQEWNEKDANEATAEFMNFARAVKKIIYILLFL</sequence>
<dbReference type="EMBL" id="CP001650">
    <property type="protein sequence ID" value="ADF54019.1"/>
    <property type="molecule type" value="Genomic_DNA"/>
</dbReference>
<accession>D5BL93</accession>
<dbReference type="KEGG" id="zpr:ZPR_3709"/>
<evidence type="ECO:0000313" key="2">
    <source>
        <dbReference type="Proteomes" id="UP000001654"/>
    </source>
</evidence>